<evidence type="ECO:0000256" key="2">
    <source>
        <dbReference type="ARBA" id="ARBA00022801"/>
    </source>
</evidence>
<evidence type="ECO:0000256" key="1">
    <source>
        <dbReference type="ARBA" id="ARBA00004308"/>
    </source>
</evidence>
<reference evidence="6 7" key="1">
    <citation type="submission" date="2018-01" db="EMBL/GenBank/DDBJ databases">
        <title>Draft genome of the strawberry crown rot pathogen Phytophthora cactorum.</title>
        <authorList>
            <person name="Armitage A.D."/>
            <person name="Lysoe E."/>
            <person name="Nellist C.F."/>
            <person name="Harrison R.J."/>
            <person name="Brurberg M.B."/>
        </authorList>
    </citation>
    <scope>NUCLEOTIDE SEQUENCE [LARGE SCALE GENOMIC DNA]</scope>
    <source>
        <strain evidence="6 7">10300</strain>
    </source>
</reference>
<evidence type="ECO:0000256" key="3">
    <source>
        <dbReference type="ARBA" id="ARBA00023136"/>
    </source>
</evidence>
<feature type="compositionally biased region" description="Basic and acidic residues" evidence="4">
    <location>
        <begin position="1416"/>
        <end position="1431"/>
    </location>
</feature>
<dbReference type="VEuPathDB" id="FungiDB:PC110_g1701"/>
<dbReference type="InterPro" id="IPR002013">
    <property type="entry name" value="SAC_dom"/>
</dbReference>
<protein>
    <submittedName>
        <fullName evidence="6">Phosphoinositide phosphatase</fullName>
    </submittedName>
</protein>
<evidence type="ECO:0000313" key="7">
    <source>
        <dbReference type="Proteomes" id="UP000251314"/>
    </source>
</evidence>
<dbReference type="Proteomes" id="UP000251314">
    <property type="component" value="Unassembled WGS sequence"/>
</dbReference>
<feature type="region of interest" description="Disordered" evidence="4">
    <location>
        <begin position="1379"/>
        <end position="1441"/>
    </location>
</feature>
<evidence type="ECO:0000259" key="5">
    <source>
        <dbReference type="PROSITE" id="PS50275"/>
    </source>
</evidence>
<keyword evidence="2" id="KW-0378">Hydrolase</keyword>
<comment type="caution">
    <text evidence="6">The sequence shown here is derived from an EMBL/GenBank/DDBJ whole genome shotgun (WGS) entry which is preliminary data.</text>
</comment>
<feature type="region of interest" description="Disordered" evidence="4">
    <location>
        <begin position="990"/>
        <end position="1010"/>
    </location>
</feature>
<feature type="compositionally biased region" description="Polar residues" evidence="4">
    <location>
        <begin position="1384"/>
        <end position="1397"/>
    </location>
</feature>
<dbReference type="GO" id="GO:0043813">
    <property type="term" value="F:phosphatidylinositol-3,5-bisphosphate 5-phosphatase activity"/>
    <property type="evidence" value="ECO:0007669"/>
    <property type="project" value="InterPro"/>
</dbReference>
<dbReference type="SUPFAM" id="SSF52047">
    <property type="entry name" value="RNI-like"/>
    <property type="match status" value="1"/>
</dbReference>
<gene>
    <name evidence="6" type="ORF">PC110_g1701</name>
</gene>
<dbReference type="PANTHER" id="PTHR45738:SF5">
    <property type="entry name" value="POLYPHOSPHOINOSITIDE PHOSPHATASE"/>
    <property type="match status" value="1"/>
</dbReference>
<dbReference type="InterPro" id="IPR032675">
    <property type="entry name" value="LRR_dom_sf"/>
</dbReference>
<dbReference type="STRING" id="29920.A0A329T129"/>
<name>A0A329T129_9STRA</name>
<organism evidence="6 7">
    <name type="scientific">Phytophthora cactorum</name>
    <dbReference type="NCBI Taxonomy" id="29920"/>
    <lineage>
        <taxon>Eukaryota</taxon>
        <taxon>Sar</taxon>
        <taxon>Stramenopiles</taxon>
        <taxon>Oomycota</taxon>
        <taxon>Peronosporomycetes</taxon>
        <taxon>Peronosporales</taxon>
        <taxon>Peronosporaceae</taxon>
        <taxon>Phytophthora</taxon>
    </lineage>
</organism>
<evidence type="ECO:0000313" key="6">
    <source>
        <dbReference type="EMBL" id="RAW42118.1"/>
    </source>
</evidence>
<keyword evidence="3" id="KW-0472">Membrane</keyword>
<dbReference type="PANTHER" id="PTHR45738">
    <property type="entry name" value="POLYPHOSPHOINOSITIDE PHOSPHATASE"/>
    <property type="match status" value="1"/>
</dbReference>
<dbReference type="SUPFAM" id="SSF50729">
    <property type="entry name" value="PH domain-like"/>
    <property type="match status" value="1"/>
</dbReference>
<dbReference type="EMBL" id="MJFZ01000020">
    <property type="protein sequence ID" value="RAW42118.1"/>
    <property type="molecule type" value="Genomic_DNA"/>
</dbReference>
<proteinExistence type="predicted"/>
<sequence length="1726" mass="195049">MGSNRKGRQCGGYGSKKERFVLLRRWQQEVAKVSRKTAQSRQAQRKLADQQRRAETDNAVRRRVRVDVLAAWTNARLKDDHIERIKREGALSIASELQKTSAVHDFSSLQERCIYEIARSFDLYSSSCEFTQAFFASFEPWMVSRLAELTTAFKTMSDGNVKLLLLQPTEHLTIGFVRDEKSLATLFDEVEVDHRMAWQFASSQLIETEAESWEDLDVEDVDIVQTQEEVRLLSLSLVSCLGLSSRFLTQLTTTHPYLEHLKIVDCFDAAAGEQGAALLQQLAKSRALKSLHFSWCCWLTTEILVTFAYQLLEPPISPLQELHVSDCFDVLGDYVQSVFNELLPHFLSVAFEYQIPMSVSGPLYRRTPRLFNRNKPGEWSLVWCELALERGELLVALDPDGRSRISSIPVKDCELAHVRSDGRDCIELAMNRGKKETFSSHESSHDVDWWMTTLIAVKRDLERGVKPQISLVTPPISEPTTRPKHMRRPSSQLSLNLNLAASGAAGATLSGAGLGRPTLRRRKPALATCETLFERFTIYETPSTYYVVCSDRHYSRFRMIELDRMVDRPKKLKEVLKEDKRIYDWEQMEAQLQALAELARVRGTGKLERAFTAVAIVGCVRFLRGYYFIFVTQRRKIGNIGGNSIYGISATQQLNVSPPEEDQSAWNRLNRWFNPSPEEEAEARYLGLFHFLDLTKDFYFSYSYDITHTLQHNMTTEHSEPAEMFTWNYYLTQELRTCLSGGAAADLVVPLVLGCYEQRKCSVFGRLVSIVLLARRSRHFAGTRYLKRGVADTGKAANDVETEQIIEDESMGPGKFSSFVQHRGSIPVFWSQETSATLPKPPIVLNRVDPTYSATQKHFADLFSRYGSPIVALNLVKQSEKKEREVIVGNEYMNAVEYLNSFMPPKHRVRYVALDYSRLSGPKQKGLNVLHSLDKVAVWALTQTGFFCSAPKRQISQNGNRRTAQTFFPSPPSEPWDAFITSSNLQQKGEDSEELASMESPPSPTITKNSGDWLEQRGILRTNCIDCLDRTNVSQFSVGMRALGQQLYVMGIKNTPLLESRSQLVLVLMKLYSLMGDAISMQYGGSEAHKNVKNSAARENVKHRELLTSIRRYYSNSFTDTAKQDAINIFLGHFVPSEDSPPLWELDSDYYLHNFEVRNGMAACDNVRRNIAFHAENKRKAFGDIYGIAPMQLSCCSSSEMLDDGTDDSDDNETTTERAMVLAVRDQAKRDAYIRECRRVMDDWWKDPLETFERPKYCQPPMEEKASCVCDQIVRKGSKNSLYAGSTAEGAKQAGAGNRKTSPRSPCSDDFLHMYHPEELTTFDKVLGYKFMLPMEISDEVNEKDKRRSESAVVAHLTSAPSSSSISGLARVDEENLSDFETARQGQTKKGNRSYRSMSAPDIGEEVGHQPQSTRRSRDSGREHKSGHQEDYASISGSESRRASRSALAEAISKYGGHGSATLKAVVKRKDDQISIDDYVLSRGCRKFVGDCSTPAPDPIYQQYVLGKDSPQIWETDNESVKMYFEAYLRDNRISPDDARSLREAQARAGATFKLQTGPYSGLEQNVKARVLVSKKLKTEPEDRKMFEDSMDLKKLVKTGEASVPAESLELYKTFFDDELPTVEIYQPATETKPSMPEADDLSPLVTKRSTSATALSSKLAQSIQRLSVTKKNRTRFSAGDLISVGPLFKMDGGKDRDFIIFNEAAAENSFGEVTRNETELSFYSK</sequence>
<comment type="subcellular location">
    <subcellularLocation>
        <location evidence="1">Endomembrane system</location>
    </subcellularLocation>
</comment>
<accession>A0A329T129</accession>
<dbReference type="GO" id="GO:0012505">
    <property type="term" value="C:endomembrane system"/>
    <property type="evidence" value="ECO:0007669"/>
    <property type="project" value="UniProtKB-SubCell"/>
</dbReference>
<dbReference type="Gene3D" id="3.80.10.10">
    <property type="entry name" value="Ribonuclease Inhibitor"/>
    <property type="match status" value="1"/>
</dbReference>
<feature type="domain" description="SAC" evidence="5">
    <location>
        <begin position="689"/>
        <end position="1085"/>
    </location>
</feature>
<dbReference type="GO" id="GO:0046856">
    <property type="term" value="P:phosphatidylinositol dephosphorylation"/>
    <property type="evidence" value="ECO:0007669"/>
    <property type="project" value="InterPro"/>
</dbReference>
<dbReference type="Pfam" id="PF02383">
    <property type="entry name" value="Syja_N"/>
    <property type="match status" value="1"/>
</dbReference>
<dbReference type="PROSITE" id="PS50275">
    <property type="entry name" value="SAC"/>
    <property type="match status" value="1"/>
</dbReference>
<dbReference type="OrthoDB" id="405996at2759"/>
<keyword evidence="7" id="KW-1185">Reference proteome</keyword>
<dbReference type="InterPro" id="IPR043573">
    <property type="entry name" value="Fig4-like"/>
</dbReference>
<evidence type="ECO:0000256" key="4">
    <source>
        <dbReference type="SAM" id="MobiDB-lite"/>
    </source>
</evidence>